<dbReference type="EMBL" id="UAUF01000007">
    <property type="protein sequence ID" value="SPZ02521.1"/>
    <property type="molecule type" value="Genomic_DNA"/>
</dbReference>
<dbReference type="Proteomes" id="UP000250443">
    <property type="component" value="Unassembled WGS sequence"/>
</dbReference>
<evidence type="ECO:0000313" key="2">
    <source>
        <dbReference type="Proteomes" id="UP000250443"/>
    </source>
</evidence>
<proteinExistence type="predicted"/>
<name>A0A2X2C6J1_PSELU</name>
<sequence>MNVVQYFDATLVALDADTMHLTLADSELKLPFNINSFVKLKFLIGLRGAVERDICKERVLYIFVPYRDQSLKRLPKLDDSEDPTCIDASSVFLGWHSAALPAGFIWPAGEIPPVLNVGGDALCAH</sequence>
<reference evidence="1 2" key="1">
    <citation type="submission" date="2018-06" db="EMBL/GenBank/DDBJ databases">
        <authorList>
            <consortium name="Pathogen Informatics"/>
            <person name="Doyle S."/>
        </authorList>
    </citation>
    <scope>NUCLEOTIDE SEQUENCE [LARGE SCALE GENOMIC DNA]</scope>
    <source>
        <strain evidence="1 2">NCTC11842</strain>
    </source>
</reference>
<accession>A0A2X2C6J1</accession>
<protein>
    <submittedName>
        <fullName evidence="1">Uncharacterized protein</fullName>
    </submittedName>
</protein>
<dbReference type="AlphaFoldDB" id="A0A2X2C6J1"/>
<dbReference type="RefSeq" id="WP_112297551.1">
    <property type="nucleotide sequence ID" value="NZ_UAUF01000007.1"/>
</dbReference>
<gene>
    <name evidence="1" type="ORF">NCTC11842_00646</name>
</gene>
<evidence type="ECO:0000313" key="1">
    <source>
        <dbReference type="EMBL" id="SPZ02521.1"/>
    </source>
</evidence>
<organism evidence="1 2">
    <name type="scientific">Pseudomonas luteola</name>
    <dbReference type="NCBI Taxonomy" id="47886"/>
    <lineage>
        <taxon>Bacteria</taxon>
        <taxon>Pseudomonadati</taxon>
        <taxon>Pseudomonadota</taxon>
        <taxon>Gammaproteobacteria</taxon>
        <taxon>Pseudomonadales</taxon>
        <taxon>Pseudomonadaceae</taxon>
        <taxon>Pseudomonas</taxon>
    </lineage>
</organism>